<dbReference type="InterPro" id="IPR011994">
    <property type="entry name" value="Cytidylate_kinase_dom"/>
</dbReference>
<proteinExistence type="inferred from homology"/>
<feature type="domain" description="Cytidylate kinase" evidence="10">
    <location>
        <begin position="21"/>
        <end position="230"/>
    </location>
</feature>
<dbReference type="InterPro" id="IPR003136">
    <property type="entry name" value="Cytidylate_kin"/>
</dbReference>
<comment type="catalytic activity">
    <reaction evidence="7 8">
        <text>CMP + ATP = CDP + ADP</text>
        <dbReference type="Rhea" id="RHEA:11600"/>
        <dbReference type="ChEBI" id="CHEBI:30616"/>
        <dbReference type="ChEBI" id="CHEBI:58069"/>
        <dbReference type="ChEBI" id="CHEBI:60377"/>
        <dbReference type="ChEBI" id="CHEBI:456216"/>
        <dbReference type="EC" id="2.7.4.25"/>
    </reaction>
</comment>
<keyword evidence="12" id="KW-1185">Reference proteome</keyword>
<dbReference type="InterPro" id="IPR027417">
    <property type="entry name" value="P-loop_NTPase"/>
</dbReference>
<protein>
    <recommendedName>
        <fullName evidence="8">Cytidylate kinase</fullName>
        <shortName evidence="8">CK</shortName>
        <ecNumber evidence="8">2.7.4.25</ecNumber>
    </recommendedName>
    <alternativeName>
        <fullName evidence="8">Cytidine monophosphate kinase</fullName>
        <shortName evidence="8">CMP kinase</shortName>
    </alternativeName>
</protein>
<keyword evidence="5 8" id="KW-0067">ATP-binding</keyword>
<evidence type="ECO:0000256" key="6">
    <source>
        <dbReference type="ARBA" id="ARBA00047615"/>
    </source>
</evidence>
<keyword evidence="2 8" id="KW-0808">Transferase</keyword>
<dbReference type="SUPFAM" id="SSF52540">
    <property type="entry name" value="P-loop containing nucleoside triphosphate hydrolases"/>
    <property type="match status" value="1"/>
</dbReference>
<comment type="catalytic activity">
    <reaction evidence="6 8">
        <text>dCMP + ATP = dCDP + ADP</text>
        <dbReference type="Rhea" id="RHEA:25094"/>
        <dbReference type="ChEBI" id="CHEBI:30616"/>
        <dbReference type="ChEBI" id="CHEBI:57566"/>
        <dbReference type="ChEBI" id="CHEBI:58593"/>
        <dbReference type="ChEBI" id="CHEBI:456216"/>
        <dbReference type="EC" id="2.7.4.25"/>
    </reaction>
</comment>
<dbReference type="EMBL" id="CP018477">
    <property type="protein sequence ID" value="ASV76120.1"/>
    <property type="molecule type" value="Genomic_DNA"/>
</dbReference>
<dbReference type="CDD" id="cd02020">
    <property type="entry name" value="CMPK"/>
    <property type="match status" value="1"/>
</dbReference>
<evidence type="ECO:0000256" key="3">
    <source>
        <dbReference type="ARBA" id="ARBA00022741"/>
    </source>
</evidence>
<feature type="region of interest" description="Disordered" evidence="9">
    <location>
        <begin position="1"/>
        <end position="22"/>
    </location>
</feature>
<evidence type="ECO:0000256" key="1">
    <source>
        <dbReference type="ARBA" id="ARBA00009427"/>
    </source>
</evidence>
<dbReference type="Proteomes" id="UP000215086">
    <property type="component" value="Chromosome"/>
</dbReference>
<sequence length="240" mass="26731">MEPSPSHSGSGTHELSGPLVVTIDGPAGAGKSTVAKKLAERLGIRYLDTGAMYRAVALAGHRQGVNWHDNEQVRRLLQSLELHVEQDRIFLNGEDVSDLIRSPEITRETARAADVPLVREFLIAQQRAIAARESLVTEGRDQGTLVFPDARVKFFLVASPEERARRRWRDFKEKGIDIAYEKVLEELLQRDEQDSRRPFGALKKAPDAIEIQTDGLSVDQVVDVLLKHVRSHVGTNSLGE</sequence>
<dbReference type="GO" id="GO:0005829">
    <property type="term" value="C:cytosol"/>
    <property type="evidence" value="ECO:0007669"/>
    <property type="project" value="TreeGrafter"/>
</dbReference>
<dbReference type="GO" id="GO:0036431">
    <property type="term" value="F:dCMP kinase activity"/>
    <property type="evidence" value="ECO:0007669"/>
    <property type="project" value="InterPro"/>
</dbReference>
<accession>A0A286RJI2</accession>
<evidence type="ECO:0000259" key="10">
    <source>
        <dbReference type="Pfam" id="PF02224"/>
    </source>
</evidence>
<evidence type="ECO:0000313" key="12">
    <source>
        <dbReference type="Proteomes" id="UP000215086"/>
    </source>
</evidence>
<dbReference type="Gene3D" id="3.40.50.300">
    <property type="entry name" value="P-loop containing nucleotide triphosphate hydrolases"/>
    <property type="match status" value="1"/>
</dbReference>
<evidence type="ECO:0000256" key="8">
    <source>
        <dbReference type="HAMAP-Rule" id="MF_00238"/>
    </source>
</evidence>
<dbReference type="EC" id="2.7.4.25" evidence="8"/>
<feature type="compositionally biased region" description="Polar residues" evidence="9">
    <location>
        <begin position="1"/>
        <end position="13"/>
    </location>
</feature>
<evidence type="ECO:0000256" key="9">
    <source>
        <dbReference type="SAM" id="MobiDB-lite"/>
    </source>
</evidence>
<dbReference type="GO" id="GO:0006220">
    <property type="term" value="P:pyrimidine nucleotide metabolic process"/>
    <property type="evidence" value="ECO:0007669"/>
    <property type="project" value="UniProtKB-UniRule"/>
</dbReference>
<comment type="similarity">
    <text evidence="1 8">Belongs to the cytidylate kinase family. Type 1 subfamily.</text>
</comment>
<organism evidence="11 12">
    <name type="scientific">Thermogutta terrifontis</name>
    <dbReference type="NCBI Taxonomy" id="1331910"/>
    <lineage>
        <taxon>Bacteria</taxon>
        <taxon>Pseudomonadati</taxon>
        <taxon>Planctomycetota</taxon>
        <taxon>Planctomycetia</taxon>
        <taxon>Pirellulales</taxon>
        <taxon>Thermoguttaceae</taxon>
        <taxon>Thermogutta</taxon>
    </lineage>
</organism>
<keyword evidence="3 8" id="KW-0547">Nucleotide-binding</keyword>
<evidence type="ECO:0000313" key="11">
    <source>
        <dbReference type="EMBL" id="ASV76120.1"/>
    </source>
</evidence>
<dbReference type="NCBIfam" id="TIGR00017">
    <property type="entry name" value="cmk"/>
    <property type="match status" value="1"/>
</dbReference>
<comment type="subcellular location">
    <subcellularLocation>
        <location evidence="8">Cytoplasm</location>
    </subcellularLocation>
</comment>
<reference evidence="11 12" key="1">
    <citation type="journal article" name="Front. Microbiol.">
        <title>Sugar Metabolism of the First Thermophilic Planctomycete Thermogutta terrifontis: Comparative Genomic and Transcriptomic Approaches.</title>
        <authorList>
            <person name="Elcheninov A.G."/>
            <person name="Menzel P."/>
            <person name="Gudbergsdottir S.R."/>
            <person name="Slesarev A.I."/>
            <person name="Kadnikov V.V."/>
            <person name="Krogh A."/>
            <person name="Bonch-Osmolovskaya E.A."/>
            <person name="Peng X."/>
            <person name="Kublanov I.V."/>
        </authorList>
    </citation>
    <scope>NUCLEOTIDE SEQUENCE [LARGE SCALE GENOMIC DNA]</scope>
    <source>
        <strain evidence="11 12">R1</strain>
    </source>
</reference>
<dbReference type="GO" id="GO:0005524">
    <property type="term" value="F:ATP binding"/>
    <property type="evidence" value="ECO:0007669"/>
    <property type="project" value="UniProtKB-UniRule"/>
</dbReference>
<dbReference type="Pfam" id="PF02224">
    <property type="entry name" value="Cytidylate_kin"/>
    <property type="match status" value="1"/>
</dbReference>
<dbReference type="PANTHER" id="PTHR21299">
    <property type="entry name" value="CYTIDYLATE KINASE/PANTOATE-BETA-ALANINE LIGASE"/>
    <property type="match status" value="1"/>
</dbReference>
<keyword evidence="4 8" id="KW-0418">Kinase</keyword>
<dbReference type="HAMAP" id="MF_00238">
    <property type="entry name" value="Cytidyl_kinase_type1"/>
    <property type="match status" value="1"/>
</dbReference>
<dbReference type="PANTHER" id="PTHR21299:SF2">
    <property type="entry name" value="CYTIDYLATE KINASE"/>
    <property type="match status" value="1"/>
</dbReference>
<name>A0A286RJI2_9BACT</name>
<evidence type="ECO:0000256" key="5">
    <source>
        <dbReference type="ARBA" id="ARBA00022840"/>
    </source>
</evidence>
<dbReference type="KEGG" id="ttf:THTE_3519"/>
<dbReference type="AlphaFoldDB" id="A0A286RJI2"/>
<evidence type="ECO:0000256" key="2">
    <source>
        <dbReference type="ARBA" id="ARBA00022679"/>
    </source>
</evidence>
<dbReference type="OrthoDB" id="9807434at2"/>
<keyword evidence="8" id="KW-0963">Cytoplasm</keyword>
<dbReference type="GO" id="GO:0036430">
    <property type="term" value="F:CMP kinase activity"/>
    <property type="evidence" value="ECO:0007669"/>
    <property type="project" value="RHEA"/>
</dbReference>
<evidence type="ECO:0000256" key="7">
    <source>
        <dbReference type="ARBA" id="ARBA00048478"/>
    </source>
</evidence>
<dbReference type="GO" id="GO:0015949">
    <property type="term" value="P:nucleobase-containing small molecule interconversion"/>
    <property type="evidence" value="ECO:0007669"/>
    <property type="project" value="TreeGrafter"/>
</dbReference>
<gene>
    <name evidence="8" type="primary">cmk</name>
    <name evidence="11" type="ORF">THTE_3519</name>
</gene>
<feature type="binding site" evidence="8">
    <location>
        <begin position="25"/>
        <end position="33"/>
    </location>
    <ligand>
        <name>ATP</name>
        <dbReference type="ChEBI" id="CHEBI:30616"/>
    </ligand>
</feature>
<evidence type="ECO:0000256" key="4">
    <source>
        <dbReference type="ARBA" id="ARBA00022777"/>
    </source>
</evidence>